<keyword evidence="1" id="KW-0175">Coiled coil</keyword>
<name>A0A0P8DCF3_9CYAN</name>
<dbReference type="EMBL" id="LJZR01000027">
    <property type="protein sequence ID" value="KPQ33773.1"/>
    <property type="molecule type" value="Genomic_DNA"/>
</dbReference>
<reference evidence="2 3" key="1">
    <citation type="submission" date="2015-09" db="EMBL/GenBank/DDBJ databases">
        <title>Identification and resolution of microdiversity through metagenomic sequencing of parallel consortia.</title>
        <authorList>
            <person name="Nelson W.C."/>
            <person name="Romine M.F."/>
            <person name="Lindemann S.R."/>
        </authorList>
    </citation>
    <scope>NUCLEOTIDE SEQUENCE [LARGE SCALE GENOMIC DNA]</scope>
    <source>
        <strain evidence="2">Ana</strain>
    </source>
</reference>
<dbReference type="AlphaFoldDB" id="A0A0P8DCF3"/>
<evidence type="ECO:0000256" key="1">
    <source>
        <dbReference type="SAM" id="Coils"/>
    </source>
</evidence>
<evidence type="ECO:0000313" key="3">
    <source>
        <dbReference type="Proteomes" id="UP000050465"/>
    </source>
</evidence>
<comment type="caution">
    <text evidence="2">The sequence shown here is derived from an EMBL/GenBank/DDBJ whole genome shotgun (WGS) entry which is preliminary data.</text>
</comment>
<organism evidence="2 3">
    <name type="scientific">Phormidesmis priestleyi Ana</name>
    <dbReference type="NCBI Taxonomy" id="1666911"/>
    <lineage>
        <taxon>Bacteria</taxon>
        <taxon>Bacillati</taxon>
        <taxon>Cyanobacteriota</taxon>
        <taxon>Cyanophyceae</taxon>
        <taxon>Leptolyngbyales</taxon>
        <taxon>Leptolyngbyaceae</taxon>
        <taxon>Phormidesmis</taxon>
    </lineage>
</organism>
<feature type="coiled-coil region" evidence="1">
    <location>
        <begin position="5"/>
        <end position="64"/>
    </location>
</feature>
<dbReference type="STRING" id="1666911.HLUCCA11_17330"/>
<protein>
    <submittedName>
        <fullName evidence="2">RIM-binding protein of the cytomatrix active zone</fullName>
    </submittedName>
</protein>
<proteinExistence type="predicted"/>
<accession>A0A0P8DCF3</accession>
<evidence type="ECO:0000313" key="2">
    <source>
        <dbReference type="EMBL" id="KPQ33773.1"/>
    </source>
</evidence>
<feature type="coiled-coil region" evidence="1">
    <location>
        <begin position="92"/>
        <end position="126"/>
    </location>
</feature>
<gene>
    <name evidence="2" type="ORF">HLUCCA11_17330</name>
</gene>
<sequence>MSQDVAQWLGEIQSLQRQVAELKSARDVAYASADNLRSLYETEARQRQRDLMNSQKTIARLQKDLEMLQAPQDENSERLSAEIMSIQSDRSVERLQAELIAAKKQCEQLKSRLSAEQAEHAQTRESLTAALGDVVDLLAKERSAG</sequence>
<dbReference type="Proteomes" id="UP000050465">
    <property type="component" value="Unassembled WGS sequence"/>
</dbReference>